<comment type="caution">
    <text evidence="2">The sequence shown here is derived from an EMBL/GenBank/DDBJ whole genome shotgun (WGS) entry which is preliminary data.</text>
</comment>
<sequence length="112" mass="12541">MEMGGDYNNNNNIERTDRCACASPQAGANYIIRLLEELLEMIVRDYNGARSTGAVNVLKNKNRINIGNEKGHLLQAESNRIVQEKNVFRGENKNNEGKTEALSGLRDEVLHP</sequence>
<evidence type="ECO:0000313" key="2">
    <source>
        <dbReference type="EMBL" id="CAE8728949.1"/>
    </source>
</evidence>
<dbReference type="Proteomes" id="UP000626109">
    <property type="component" value="Unassembled WGS sequence"/>
</dbReference>
<reference evidence="2" key="1">
    <citation type="submission" date="2021-02" db="EMBL/GenBank/DDBJ databases">
        <authorList>
            <person name="Dougan E. K."/>
            <person name="Rhodes N."/>
            <person name="Thang M."/>
            <person name="Chan C."/>
        </authorList>
    </citation>
    <scope>NUCLEOTIDE SEQUENCE</scope>
</reference>
<name>A0A813LHL2_POLGL</name>
<protein>
    <submittedName>
        <fullName evidence="2">Uncharacterized protein</fullName>
    </submittedName>
</protein>
<evidence type="ECO:0000256" key="1">
    <source>
        <dbReference type="SAM" id="MobiDB-lite"/>
    </source>
</evidence>
<proteinExistence type="predicted"/>
<accession>A0A813LHL2</accession>
<dbReference type="EMBL" id="CAJNNW010035629">
    <property type="protein sequence ID" value="CAE8728949.1"/>
    <property type="molecule type" value="Genomic_DNA"/>
</dbReference>
<organism evidence="2 3">
    <name type="scientific">Polarella glacialis</name>
    <name type="common">Dinoflagellate</name>
    <dbReference type="NCBI Taxonomy" id="89957"/>
    <lineage>
        <taxon>Eukaryota</taxon>
        <taxon>Sar</taxon>
        <taxon>Alveolata</taxon>
        <taxon>Dinophyceae</taxon>
        <taxon>Suessiales</taxon>
        <taxon>Suessiaceae</taxon>
        <taxon>Polarella</taxon>
    </lineage>
</organism>
<feature type="region of interest" description="Disordered" evidence="1">
    <location>
        <begin position="87"/>
        <end position="112"/>
    </location>
</feature>
<dbReference type="AlphaFoldDB" id="A0A813LHL2"/>
<evidence type="ECO:0000313" key="3">
    <source>
        <dbReference type="Proteomes" id="UP000626109"/>
    </source>
</evidence>
<gene>
    <name evidence="2" type="ORF">PGLA2088_LOCUS45276</name>
</gene>